<dbReference type="Pfam" id="PF14526">
    <property type="entry name" value="Cass2"/>
    <property type="match status" value="1"/>
</dbReference>
<evidence type="ECO:0000313" key="5">
    <source>
        <dbReference type="EMBL" id="RDW21201.1"/>
    </source>
</evidence>
<evidence type="ECO:0000256" key="2">
    <source>
        <dbReference type="ARBA" id="ARBA00023125"/>
    </source>
</evidence>
<reference evidence="6" key="1">
    <citation type="submission" date="2017-11" db="EMBL/GenBank/DDBJ databases">
        <authorList>
            <person name="Zhu W."/>
        </authorList>
    </citation>
    <scope>NUCLEOTIDE SEQUENCE [LARGE SCALE GENOMIC DNA]</scope>
    <source>
        <strain evidence="6">CAU 1051</strain>
    </source>
</reference>
<feature type="domain" description="HTH araC/xylS-type" evidence="4">
    <location>
        <begin position="8"/>
        <end position="106"/>
    </location>
</feature>
<dbReference type="GO" id="GO:0003700">
    <property type="term" value="F:DNA-binding transcription factor activity"/>
    <property type="evidence" value="ECO:0007669"/>
    <property type="project" value="InterPro"/>
</dbReference>
<gene>
    <name evidence="5" type="ORF">CWR45_02850</name>
</gene>
<evidence type="ECO:0000313" key="6">
    <source>
        <dbReference type="Proteomes" id="UP000256520"/>
    </source>
</evidence>
<proteinExistence type="predicted"/>
<dbReference type="Proteomes" id="UP000256520">
    <property type="component" value="Unassembled WGS sequence"/>
</dbReference>
<comment type="caution">
    <text evidence="5">The sequence shown here is derived from an EMBL/GenBank/DDBJ whole genome shotgun (WGS) entry which is preliminary data.</text>
</comment>
<keyword evidence="1" id="KW-0805">Transcription regulation</keyword>
<protein>
    <submittedName>
        <fullName evidence="5">AraC family transcriptional regulator</fullName>
    </submittedName>
</protein>
<dbReference type="SMART" id="SM00871">
    <property type="entry name" value="AraC_E_bind"/>
    <property type="match status" value="1"/>
</dbReference>
<dbReference type="PANTHER" id="PTHR47504:SF5">
    <property type="entry name" value="RIGHT ORIGIN-BINDING PROTEIN"/>
    <property type="match status" value="1"/>
</dbReference>
<dbReference type="Pfam" id="PF12833">
    <property type="entry name" value="HTH_18"/>
    <property type="match status" value="1"/>
</dbReference>
<evidence type="ECO:0000256" key="3">
    <source>
        <dbReference type="ARBA" id="ARBA00023163"/>
    </source>
</evidence>
<dbReference type="OrthoDB" id="9801123at2"/>
<evidence type="ECO:0000256" key="1">
    <source>
        <dbReference type="ARBA" id="ARBA00023015"/>
    </source>
</evidence>
<keyword evidence="3" id="KW-0804">Transcription</keyword>
<dbReference type="AlphaFoldDB" id="A0A3D8Q0V0"/>
<dbReference type="RefSeq" id="WP_115748299.1">
    <property type="nucleotide sequence ID" value="NZ_PIOD01000003.1"/>
</dbReference>
<dbReference type="PROSITE" id="PS00041">
    <property type="entry name" value="HTH_ARAC_FAMILY_1"/>
    <property type="match status" value="1"/>
</dbReference>
<dbReference type="PANTHER" id="PTHR47504">
    <property type="entry name" value="RIGHT ORIGIN-BINDING PROTEIN"/>
    <property type="match status" value="1"/>
</dbReference>
<dbReference type="InterPro" id="IPR011256">
    <property type="entry name" value="Reg_factor_effector_dom_sf"/>
</dbReference>
<dbReference type="InterPro" id="IPR020449">
    <property type="entry name" value="Tscrpt_reg_AraC-type_HTH"/>
</dbReference>
<dbReference type="PRINTS" id="PR00032">
    <property type="entry name" value="HTHARAC"/>
</dbReference>
<dbReference type="SMART" id="SM00342">
    <property type="entry name" value="HTH_ARAC"/>
    <property type="match status" value="1"/>
</dbReference>
<dbReference type="InterPro" id="IPR010499">
    <property type="entry name" value="AraC_E-bd"/>
</dbReference>
<name>A0A3D8Q0V0_9BACI</name>
<dbReference type="SUPFAM" id="SSF55136">
    <property type="entry name" value="Probable bacterial effector-binding domain"/>
    <property type="match status" value="1"/>
</dbReference>
<dbReference type="Gene3D" id="3.20.80.10">
    <property type="entry name" value="Regulatory factor, effector binding domain"/>
    <property type="match status" value="1"/>
</dbReference>
<sequence>MESLQRLVDSIDFIERHLDGDLQIEKIAKISCMSKFHFQRMFHMLTGFTVGEYIRNRRLTRAAEELVQSNSKVIDVALKYGYETPESFTKAFRNIHGITPSAARKKSQLLKAFPKLSFQIQIKGDVEMEYKIMEKEAFQVIGKGIQTSTVNGENNRNITAFWNESNNNGFSEALAKNCGPLGLIGVCADFNPQQENMTYFIGAEKQTETYPTEWQELEIPKATWAIFPVKGSMPVAMVKVWERIFSEWFPSTGYEHAEGPELEVYLSDGDPNSVDYYSEVWIPIIKK</sequence>
<accession>A0A3D8Q0V0</accession>
<dbReference type="InterPro" id="IPR018062">
    <property type="entry name" value="HTH_AraC-typ_CS"/>
</dbReference>
<keyword evidence="6" id="KW-1185">Reference proteome</keyword>
<dbReference type="SUPFAM" id="SSF46689">
    <property type="entry name" value="Homeodomain-like"/>
    <property type="match status" value="2"/>
</dbReference>
<dbReference type="InterPro" id="IPR050959">
    <property type="entry name" value="MarA-like"/>
</dbReference>
<dbReference type="InterPro" id="IPR029441">
    <property type="entry name" value="Cass2"/>
</dbReference>
<organism evidence="5 6">
    <name type="scientific">Oceanobacillus chungangensis</name>
    <dbReference type="NCBI Taxonomy" id="1229152"/>
    <lineage>
        <taxon>Bacteria</taxon>
        <taxon>Bacillati</taxon>
        <taxon>Bacillota</taxon>
        <taxon>Bacilli</taxon>
        <taxon>Bacillales</taxon>
        <taxon>Bacillaceae</taxon>
        <taxon>Oceanobacillus</taxon>
    </lineage>
</organism>
<evidence type="ECO:0000259" key="4">
    <source>
        <dbReference type="PROSITE" id="PS01124"/>
    </source>
</evidence>
<dbReference type="PROSITE" id="PS01124">
    <property type="entry name" value="HTH_ARAC_FAMILY_2"/>
    <property type="match status" value="1"/>
</dbReference>
<dbReference type="Gene3D" id="1.10.10.60">
    <property type="entry name" value="Homeodomain-like"/>
    <property type="match status" value="2"/>
</dbReference>
<dbReference type="InterPro" id="IPR009057">
    <property type="entry name" value="Homeodomain-like_sf"/>
</dbReference>
<keyword evidence="2" id="KW-0238">DNA-binding</keyword>
<dbReference type="GO" id="GO:0043565">
    <property type="term" value="F:sequence-specific DNA binding"/>
    <property type="evidence" value="ECO:0007669"/>
    <property type="project" value="InterPro"/>
</dbReference>
<dbReference type="InterPro" id="IPR018060">
    <property type="entry name" value="HTH_AraC"/>
</dbReference>
<dbReference type="EMBL" id="PIOD01000003">
    <property type="protein sequence ID" value="RDW21201.1"/>
    <property type="molecule type" value="Genomic_DNA"/>
</dbReference>